<reference evidence="1" key="1">
    <citation type="submission" date="2022-10" db="EMBL/GenBank/DDBJ databases">
        <title>Culturing micro-colonial fungi from biological soil crusts in the Mojave desert and describing Neophaeococcomyces mojavensis, and introducing the new genera and species Taxawa tesnikishii.</title>
        <authorList>
            <person name="Kurbessoian T."/>
            <person name="Stajich J.E."/>
        </authorList>
    </citation>
    <scope>NUCLEOTIDE SEQUENCE</scope>
    <source>
        <strain evidence="1">JES_112</strain>
    </source>
</reference>
<keyword evidence="2" id="KW-1185">Reference proteome</keyword>
<accession>A0ACC3ALA6</accession>
<sequence>MKPTPVFINYADPSEQNDKRNRRKVASYIGTHYRNRSRPSAKRDSNLNSGSSNTQDQQLVKRKPDNVITRPKQITWRIGQHTASPLSVHDMHGFRSDPFDSYPIPATEKIPKAIEYFFVVDGPTHLLRSSVKNAKSGQSLLQRYFRFTMQNAASFESLIALNLGKMQIHEWKDGRPDRHTSYHHSSATTRLRELLNTKDGYREDAVIAAIITLAATEYLLGSINAIHTHVAGLRQIVELRGGIDAIGWPEVLKPMLTHHLTSSEQELSMTPERLQIMAADDNVGFKNSPATPNPPVLDDIEALQLPPGLERLVQDGRLAEQIILLARTVFGNTDSVDLRHGPIEGKTATNIELTEYAISLLRKGEASLTEYVLLISINHHLHDLTATERLSSLYKEQVLKYTRESLDIIGWIDVEDEALVGMFIWLCMKLAGTMVASFLNMASRDTSDARFQLMVKMMENYPQTREWGDLERILKKFGYMPECLHWWKVLSDWAGTEFKKTQQPSEAEA</sequence>
<comment type="caution">
    <text evidence="1">The sequence shown here is derived from an EMBL/GenBank/DDBJ whole genome shotgun (WGS) entry which is preliminary data.</text>
</comment>
<gene>
    <name evidence="1" type="ORF">H2198_000075</name>
</gene>
<evidence type="ECO:0000313" key="1">
    <source>
        <dbReference type="EMBL" id="KAJ9664729.1"/>
    </source>
</evidence>
<dbReference type="Proteomes" id="UP001172386">
    <property type="component" value="Unassembled WGS sequence"/>
</dbReference>
<evidence type="ECO:0000313" key="2">
    <source>
        <dbReference type="Proteomes" id="UP001172386"/>
    </source>
</evidence>
<organism evidence="1 2">
    <name type="scientific">Neophaeococcomyces mojaviensis</name>
    <dbReference type="NCBI Taxonomy" id="3383035"/>
    <lineage>
        <taxon>Eukaryota</taxon>
        <taxon>Fungi</taxon>
        <taxon>Dikarya</taxon>
        <taxon>Ascomycota</taxon>
        <taxon>Pezizomycotina</taxon>
        <taxon>Eurotiomycetes</taxon>
        <taxon>Chaetothyriomycetidae</taxon>
        <taxon>Chaetothyriales</taxon>
        <taxon>Chaetothyriales incertae sedis</taxon>
        <taxon>Neophaeococcomyces</taxon>
    </lineage>
</organism>
<dbReference type="EMBL" id="JAPDRQ010000001">
    <property type="protein sequence ID" value="KAJ9664729.1"/>
    <property type="molecule type" value="Genomic_DNA"/>
</dbReference>
<proteinExistence type="predicted"/>
<protein>
    <submittedName>
        <fullName evidence="1">Uncharacterized protein</fullName>
    </submittedName>
</protein>
<name>A0ACC3ALA6_9EURO</name>